<feature type="repeat" description="TPR" evidence="7">
    <location>
        <begin position="366"/>
        <end position="399"/>
    </location>
</feature>
<keyword evidence="7" id="KW-0802">TPR repeat</keyword>
<evidence type="ECO:0000256" key="1">
    <source>
        <dbReference type="ARBA" id="ARBA00001947"/>
    </source>
</evidence>
<evidence type="ECO:0000259" key="11">
    <source>
        <dbReference type="Pfam" id="PF23914"/>
    </source>
</evidence>
<evidence type="ECO:0000256" key="2">
    <source>
        <dbReference type="ARBA" id="ARBA00022670"/>
    </source>
</evidence>
<dbReference type="GO" id="GO:0051603">
    <property type="term" value="P:proteolysis involved in protein catabolic process"/>
    <property type="evidence" value="ECO:0007669"/>
    <property type="project" value="TreeGrafter"/>
</dbReference>
<evidence type="ECO:0000256" key="8">
    <source>
        <dbReference type="SAM" id="MobiDB-lite"/>
    </source>
</evidence>
<evidence type="ECO:0000256" key="9">
    <source>
        <dbReference type="SAM" id="Phobius"/>
    </source>
</evidence>
<accession>Q2W7I0</accession>
<keyword evidence="9" id="KW-0472">Membrane</keyword>
<dbReference type="Proteomes" id="UP000007058">
    <property type="component" value="Chromosome"/>
</dbReference>
<dbReference type="STRING" id="342108.amb1391"/>
<dbReference type="Gene3D" id="1.25.40.10">
    <property type="entry name" value="Tetratricopeptide repeat domain"/>
    <property type="match status" value="1"/>
</dbReference>
<dbReference type="PANTHER" id="PTHR22726">
    <property type="entry name" value="METALLOENDOPEPTIDASE OMA1"/>
    <property type="match status" value="1"/>
</dbReference>
<gene>
    <name evidence="12" type="ordered locus">amb1391</name>
</gene>
<evidence type="ECO:0000313" key="12">
    <source>
        <dbReference type="EMBL" id="BAE50195.1"/>
    </source>
</evidence>
<evidence type="ECO:0000256" key="4">
    <source>
        <dbReference type="ARBA" id="ARBA00022801"/>
    </source>
</evidence>
<feature type="compositionally biased region" description="Low complexity" evidence="8">
    <location>
        <begin position="31"/>
        <end position="44"/>
    </location>
</feature>
<keyword evidence="4" id="KW-0378">Hydrolase</keyword>
<keyword evidence="3" id="KW-0479">Metal-binding</keyword>
<dbReference type="HOGENOM" id="CLU_030556_2_0_5"/>
<dbReference type="GO" id="GO:0016020">
    <property type="term" value="C:membrane"/>
    <property type="evidence" value="ECO:0007669"/>
    <property type="project" value="TreeGrafter"/>
</dbReference>
<keyword evidence="5" id="KW-0862">Zinc</keyword>
<feature type="domain" description="Peptidase M48" evidence="10">
    <location>
        <begin position="102"/>
        <end position="284"/>
    </location>
</feature>
<dbReference type="Gene3D" id="3.30.2010.10">
    <property type="entry name" value="Metalloproteases ('zincins'), catalytic domain"/>
    <property type="match status" value="1"/>
</dbReference>
<evidence type="ECO:0000256" key="5">
    <source>
        <dbReference type="ARBA" id="ARBA00022833"/>
    </source>
</evidence>
<dbReference type="InterPro" id="IPR001915">
    <property type="entry name" value="Peptidase_M48"/>
</dbReference>
<proteinExistence type="predicted"/>
<evidence type="ECO:0000259" key="10">
    <source>
        <dbReference type="Pfam" id="PF01435"/>
    </source>
</evidence>
<evidence type="ECO:0000256" key="6">
    <source>
        <dbReference type="ARBA" id="ARBA00023049"/>
    </source>
</evidence>
<dbReference type="InterPro" id="IPR051156">
    <property type="entry name" value="Mito/Outer_Membr_Metalloprot"/>
</dbReference>
<keyword evidence="9" id="KW-1133">Transmembrane helix</keyword>
<organism evidence="12 13">
    <name type="scientific">Paramagnetospirillum magneticum (strain ATCC 700264 / AMB-1)</name>
    <name type="common">Magnetospirillum magneticum</name>
    <dbReference type="NCBI Taxonomy" id="342108"/>
    <lineage>
        <taxon>Bacteria</taxon>
        <taxon>Pseudomonadati</taxon>
        <taxon>Pseudomonadota</taxon>
        <taxon>Alphaproteobacteria</taxon>
        <taxon>Rhodospirillales</taxon>
        <taxon>Magnetospirillaceae</taxon>
        <taxon>Paramagnetospirillum</taxon>
    </lineage>
</organism>
<dbReference type="InterPro" id="IPR056413">
    <property type="entry name" value="TPR_CcmH_CycH"/>
</dbReference>
<feature type="region of interest" description="Disordered" evidence="8">
    <location>
        <begin position="1"/>
        <end position="47"/>
    </location>
</feature>
<comment type="cofactor">
    <cofactor evidence="1">
        <name>Zn(2+)</name>
        <dbReference type="ChEBI" id="CHEBI:29105"/>
    </cofactor>
</comment>
<dbReference type="CDD" id="cd07324">
    <property type="entry name" value="M48C_Oma1-like"/>
    <property type="match status" value="1"/>
</dbReference>
<dbReference type="InterPro" id="IPR011990">
    <property type="entry name" value="TPR-like_helical_dom_sf"/>
</dbReference>
<reference evidence="12 13" key="1">
    <citation type="journal article" date="2005" name="DNA Res.">
        <title>Complete genome sequence of the facultative anaerobic magnetotactic bacterium Magnetospirillum sp. strain AMB-1.</title>
        <authorList>
            <person name="Matsunaga T."/>
            <person name="Okamura Y."/>
            <person name="Fukuda Y."/>
            <person name="Wahyudi A.T."/>
            <person name="Murase Y."/>
            <person name="Takeyama H."/>
        </authorList>
    </citation>
    <scope>NUCLEOTIDE SEQUENCE [LARGE SCALE GENOMIC DNA]</scope>
    <source>
        <strain evidence="13">ATCC 700264 / AMB-1</strain>
    </source>
</reference>
<dbReference type="Pfam" id="PF01435">
    <property type="entry name" value="Peptidase_M48"/>
    <property type="match status" value="1"/>
</dbReference>
<dbReference type="GO" id="GO:0046872">
    <property type="term" value="F:metal ion binding"/>
    <property type="evidence" value="ECO:0007669"/>
    <property type="project" value="UniProtKB-KW"/>
</dbReference>
<dbReference type="Pfam" id="PF23914">
    <property type="entry name" value="TPR_CcmH_CycH"/>
    <property type="match status" value="1"/>
</dbReference>
<dbReference type="AlphaFoldDB" id="Q2W7I0"/>
<dbReference type="InterPro" id="IPR019734">
    <property type="entry name" value="TPR_rpt"/>
</dbReference>
<keyword evidence="2 12" id="KW-0645">Protease</keyword>
<evidence type="ECO:0000313" key="13">
    <source>
        <dbReference type="Proteomes" id="UP000007058"/>
    </source>
</evidence>
<evidence type="ECO:0000256" key="3">
    <source>
        <dbReference type="ARBA" id="ARBA00022723"/>
    </source>
</evidence>
<evidence type="ECO:0000256" key="7">
    <source>
        <dbReference type="PROSITE-ProRule" id="PRU00339"/>
    </source>
</evidence>
<sequence length="515" mass="56823">MAARGSSTATMPPKPVIWPTWPTGRAGSPQADSASSTVAAATGRADLRPRNELTDEERSLLTRIILLVTFLLVASMPPALAQSQPRRQFIRDAEVENTIRTFGTPIFQAAGLDPAAVRINLIIDPTLNAFVAGGQNIFFHTGLLVRSEHPGQLIGVMAHETGHIAGGHLIRSTEAVANASTEAILATLLAAAAGAATGRGDVGMAGALGGNELAMRNLLAFSRSQESQADQMAMRFLDSTHQSGKGLLEFFDILGDQEALVSSRQDPYVRTHPLTRDRVSFVRSQVDQSPWSKTPWSPEWIEMHRRMKAKLFAFIEPPIRTFQRYKEADTSIEARYARAIAAYRKPDLVMALGLIDGLIKERPNDPYFWELKGQMLFENGRGPEAIEPYRKAVKLLPDSALLRIALGQVLIESEDQSLLTEAENHLTAAVNREPEDVFAWQQLAIAFARDGKEGMASYALAEHYMLAGKLSESLFHANKAEQLLGKQGSIWLRIQDIKERASQVKADRDRARKWW</sequence>
<dbReference type="PANTHER" id="PTHR22726:SF1">
    <property type="entry name" value="METALLOENDOPEPTIDASE OMA1, MITOCHONDRIAL"/>
    <property type="match status" value="1"/>
</dbReference>
<dbReference type="GO" id="GO:0004222">
    <property type="term" value="F:metalloendopeptidase activity"/>
    <property type="evidence" value="ECO:0007669"/>
    <property type="project" value="InterPro"/>
</dbReference>
<keyword evidence="9" id="KW-0812">Transmembrane</keyword>
<dbReference type="KEGG" id="mag:amb1391"/>
<feature type="compositionally biased region" description="Polar residues" evidence="8">
    <location>
        <begin position="1"/>
        <end position="10"/>
    </location>
</feature>
<feature type="domain" description="Cytochrome c-type biogenesis protein H TPR" evidence="11">
    <location>
        <begin position="351"/>
        <end position="456"/>
    </location>
</feature>
<keyword evidence="13" id="KW-1185">Reference proteome</keyword>
<protein>
    <submittedName>
        <fullName evidence="12">Zn-dependent protease</fullName>
    </submittedName>
</protein>
<dbReference type="EMBL" id="AP007255">
    <property type="protein sequence ID" value="BAE50195.1"/>
    <property type="molecule type" value="Genomic_DNA"/>
</dbReference>
<dbReference type="SUPFAM" id="SSF48452">
    <property type="entry name" value="TPR-like"/>
    <property type="match status" value="1"/>
</dbReference>
<feature type="transmembrane region" description="Helical" evidence="9">
    <location>
        <begin position="60"/>
        <end position="80"/>
    </location>
</feature>
<name>Q2W7I0_PARM1</name>
<keyword evidence="6" id="KW-0482">Metalloprotease</keyword>
<dbReference type="PROSITE" id="PS50005">
    <property type="entry name" value="TPR"/>
    <property type="match status" value="1"/>
</dbReference>